<gene>
    <name evidence="1" type="ORF">AN484_19315</name>
</gene>
<sequence>MGILSVLDVAGKMPALQEIFGYFFNWMSLMCCDRLGFPQELRAIASLNNLVGAIARINDRVPHPVNPKILDILIAKRGVSHFRQLMLR</sequence>
<dbReference type="EMBL" id="LJOW01000124">
    <property type="protein sequence ID" value="OBQ42147.1"/>
    <property type="molecule type" value="Genomic_DNA"/>
</dbReference>
<accession>A0A1B7WYG3</accession>
<evidence type="ECO:0000313" key="1">
    <source>
        <dbReference type="EMBL" id="OBQ42147.1"/>
    </source>
</evidence>
<dbReference type="Proteomes" id="UP000092093">
    <property type="component" value="Unassembled WGS sequence"/>
</dbReference>
<protein>
    <submittedName>
        <fullName evidence="1">Uncharacterized protein</fullName>
    </submittedName>
</protein>
<comment type="caution">
    <text evidence="1">The sequence shown here is derived from an EMBL/GenBank/DDBJ whole genome shotgun (WGS) entry which is preliminary data.</text>
</comment>
<reference evidence="1 2" key="1">
    <citation type="submission" date="2015-09" db="EMBL/GenBank/DDBJ databases">
        <title>Aphanizomenon flos-aquae WA102.</title>
        <authorList>
            <person name="Driscoll C."/>
        </authorList>
    </citation>
    <scope>NUCLEOTIDE SEQUENCE [LARGE SCALE GENOMIC DNA]</scope>
    <source>
        <strain evidence="1">WA102</strain>
    </source>
</reference>
<name>A0A1B7WYG3_APHFL</name>
<evidence type="ECO:0000313" key="2">
    <source>
        <dbReference type="Proteomes" id="UP000092093"/>
    </source>
</evidence>
<proteinExistence type="predicted"/>
<dbReference type="AlphaFoldDB" id="A0A1B7WYG3"/>
<organism evidence="1 2">
    <name type="scientific">Aphanizomenon flos-aquae WA102</name>
    <dbReference type="NCBI Taxonomy" id="1710896"/>
    <lineage>
        <taxon>Bacteria</taxon>
        <taxon>Bacillati</taxon>
        <taxon>Cyanobacteriota</taxon>
        <taxon>Cyanophyceae</taxon>
        <taxon>Nostocales</taxon>
        <taxon>Aphanizomenonaceae</taxon>
        <taxon>Aphanizomenon</taxon>
    </lineage>
</organism>